<evidence type="ECO:0000313" key="5">
    <source>
        <dbReference type="Proteomes" id="UP000001029"/>
    </source>
</evidence>
<dbReference type="GO" id="GO:0046872">
    <property type="term" value="F:metal ion binding"/>
    <property type="evidence" value="ECO:0007669"/>
    <property type="project" value="UniProtKB-KW"/>
</dbReference>
<organism evidence="4 5">
    <name type="scientific">Elusimicrobium minutum (strain Pei191)</name>
    <dbReference type="NCBI Taxonomy" id="445932"/>
    <lineage>
        <taxon>Bacteria</taxon>
        <taxon>Pseudomonadati</taxon>
        <taxon>Elusimicrobiota</taxon>
        <taxon>Elusimicrobia</taxon>
        <taxon>Elusimicrobiales</taxon>
        <taxon>Elusimicrobiaceae</taxon>
        <taxon>Elusimicrobium</taxon>
    </lineage>
</organism>
<gene>
    <name evidence="4" type="ordered locus">Emin_1482</name>
</gene>
<evidence type="ECO:0000256" key="1">
    <source>
        <dbReference type="ARBA" id="ARBA00022723"/>
    </source>
</evidence>
<dbReference type="EC" id="1.1.1.262" evidence="4"/>
<dbReference type="NCBIfam" id="TIGR00557">
    <property type="entry name" value="pdxA"/>
    <property type="match status" value="1"/>
</dbReference>
<dbReference type="Pfam" id="PF04166">
    <property type="entry name" value="PdxA"/>
    <property type="match status" value="1"/>
</dbReference>
<evidence type="ECO:0000256" key="2">
    <source>
        <dbReference type="ARBA" id="ARBA00023002"/>
    </source>
</evidence>
<dbReference type="GO" id="GO:0050570">
    <property type="term" value="F:4-hydroxythreonine-4-phosphate dehydrogenase activity"/>
    <property type="evidence" value="ECO:0007669"/>
    <property type="project" value="UniProtKB-EC"/>
</dbReference>
<evidence type="ECO:0000256" key="3">
    <source>
        <dbReference type="ARBA" id="ARBA00023027"/>
    </source>
</evidence>
<dbReference type="SUPFAM" id="SSF53659">
    <property type="entry name" value="Isocitrate/Isopropylmalate dehydrogenase-like"/>
    <property type="match status" value="1"/>
</dbReference>
<dbReference type="HOGENOM" id="CLU_040168_1_0_0"/>
<name>B2KET4_ELUMP</name>
<evidence type="ECO:0000313" key="4">
    <source>
        <dbReference type="EMBL" id="ACC99030.1"/>
    </source>
</evidence>
<keyword evidence="2 4" id="KW-0560">Oxidoreductase</keyword>
<dbReference type="RefSeq" id="WP_012415645.1">
    <property type="nucleotide sequence ID" value="NC_010644.1"/>
</dbReference>
<dbReference type="KEGG" id="emi:Emin_1482"/>
<keyword evidence="5" id="KW-1185">Reference proteome</keyword>
<sequence length="309" mass="33137">MKPLIAITTGDPMGIGPEIVVKALQDKRVTDACTPVVIGDKKALIKNGLQEGAFSVVDTAAILTKPLPETPGPTVYGGLTSFNAVTMASRITSKGEVKAMVTAPISKESWNMAGVKYTGHTDFLKEFSRIDHVLMMFTTNKLTVGLVSEHAAIKDLSKEITSKKIIHAAQLLNNFLISNSVKKPRIGVSAVNPHAGDGGKLGMEEKEIIAPALSVLKKENFNILGPMPVDALWTKYTKGAYDGILCMYHDQALLGLKLCAQEPIVHLTYGLPFIRTSPTHGTAFDIAGKNEADPSSMISAILYAVSHIK</sequence>
<dbReference type="Proteomes" id="UP000001029">
    <property type="component" value="Chromosome"/>
</dbReference>
<dbReference type="EMBL" id="CP001055">
    <property type="protein sequence ID" value="ACC99030.1"/>
    <property type="molecule type" value="Genomic_DNA"/>
</dbReference>
<dbReference type="InterPro" id="IPR005255">
    <property type="entry name" value="PdxA_fam"/>
</dbReference>
<dbReference type="AlphaFoldDB" id="B2KET4"/>
<dbReference type="GO" id="GO:0051287">
    <property type="term" value="F:NAD binding"/>
    <property type="evidence" value="ECO:0007669"/>
    <property type="project" value="InterPro"/>
</dbReference>
<accession>B2KET4</accession>
<reference evidence="4 5" key="1">
    <citation type="journal article" date="2009" name="Appl. Environ. Microbiol.">
        <title>Genomic analysis of 'Elusimicrobium minutum,' the first cultivated representative of the phylum 'Elusimicrobia' (formerly termite group 1).</title>
        <authorList>
            <person name="Herlemann D.P.R."/>
            <person name="Geissinger O."/>
            <person name="Ikeda-Ohtsubo W."/>
            <person name="Kunin V."/>
            <person name="Sun H."/>
            <person name="Lapidus A."/>
            <person name="Hugenholtz P."/>
            <person name="Brune A."/>
        </authorList>
    </citation>
    <scope>NUCLEOTIDE SEQUENCE [LARGE SCALE GENOMIC DNA]</scope>
    <source>
        <strain evidence="4 5">Pei191</strain>
    </source>
</reference>
<dbReference type="PANTHER" id="PTHR30004">
    <property type="entry name" value="4-HYDROXYTHREONINE-4-PHOSPHATE DEHYDROGENASE"/>
    <property type="match status" value="1"/>
</dbReference>
<dbReference type="OrthoDB" id="9801783at2"/>
<keyword evidence="3" id="KW-0520">NAD</keyword>
<dbReference type="PANTHER" id="PTHR30004:SF6">
    <property type="entry name" value="D-THREONATE 4-PHOSPHATE DEHYDROGENASE"/>
    <property type="match status" value="1"/>
</dbReference>
<keyword evidence="1" id="KW-0479">Metal-binding</keyword>
<proteinExistence type="predicted"/>
<dbReference type="Gene3D" id="3.40.718.10">
    <property type="entry name" value="Isopropylmalate Dehydrogenase"/>
    <property type="match status" value="1"/>
</dbReference>
<dbReference type="STRING" id="445932.Emin_1482"/>
<protein>
    <submittedName>
        <fullName evidence="4">4-Hydroxythreonine-4-phosphate dehydrogenase</fullName>
        <ecNumber evidence="4">1.1.1.262</ecNumber>
    </submittedName>
</protein>